<dbReference type="InterPro" id="IPR029044">
    <property type="entry name" value="Nucleotide-diphossugar_trans"/>
</dbReference>
<accession>A0ABV9MRL5</accession>
<gene>
    <name evidence="2" type="ORF">ACFO5I_02605</name>
</gene>
<protein>
    <submittedName>
        <fullName evidence="2">Phosphotransferase</fullName>
    </submittedName>
</protein>
<dbReference type="Gene3D" id="3.90.1200.10">
    <property type="match status" value="1"/>
</dbReference>
<evidence type="ECO:0000259" key="1">
    <source>
        <dbReference type="Pfam" id="PF12804"/>
    </source>
</evidence>
<dbReference type="Pfam" id="PF01633">
    <property type="entry name" value="Choline_kinase"/>
    <property type="match status" value="1"/>
</dbReference>
<dbReference type="Gene3D" id="3.90.550.10">
    <property type="entry name" value="Spore Coat Polysaccharide Biosynthesis Protein SpsA, Chain A"/>
    <property type="match status" value="1"/>
</dbReference>
<comment type="caution">
    <text evidence="2">The sequence shown here is derived from an EMBL/GenBank/DDBJ whole genome shotgun (WGS) entry which is preliminary data.</text>
</comment>
<reference evidence="3" key="1">
    <citation type="journal article" date="2019" name="Int. J. Syst. Evol. Microbiol.">
        <title>The Global Catalogue of Microorganisms (GCM) 10K type strain sequencing project: providing services to taxonomists for standard genome sequencing and annotation.</title>
        <authorList>
            <consortium name="The Broad Institute Genomics Platform"/>
            <consortium name="The Broad Institute Genome Sequencing Center for Infectious Disease"/>
            <person name="Wu L."/>
            <person name="Ma J."/>
        </authorList>
    </citation>
    <scope>NUCLEOTIDE SEQUENCE [LARGE SCALE GENOMIC DNA]</scope>
    <source>
        <strain evidence="3">CGMCC 1.19032</strain>
    </source>
</reference>
<keyword evidence="3" id="KW-1185">Reference proteome</keyword>
<dbReference type="SUPFAM" id="SSF56112">
    <property type="entry name" value="Protein kinase-like (PK-like)"/>
    <property type="match status" value="1"/>
</dbReference>
<sequence>MNIYDYDVLKQLATENYSNQRILSEQTGYSLGKVNEAFRQLVDHDYIFVDGSLTTLGQAKIQCNRPKNAVILAAGFGMRMVPINTEMPKGLLEVQGEILIERLIRQLQEAGIKDITIVVGFLKEKFEYLIDQFGVTLIYNKEYATKNNLHSLALQANQLENTYILPSDIWLEENPFSTTELYSWYLVSEETDASSTIRVNRQKELLETKNNQIGNKMIGVAYVTKNVGKSLAEQLLKMDGQTKYAEDFWEVAFFHEKQAATIYAKVYRLDQAFEIDTYEQLRELDDQSTHLQTEIIDLIAKELSVETKEIVEIQVLKKGMTNRSFLFRVNEKRYIMRIPGEGTDELINRQQEAQVYNVLANHRISDDIVYISPEKGYKITEYLENSNVCDPENLNEVALCMAKLRSFHQLQLQVPHTFDLFEKIDFYESLWEGQPSIFKDYATTKEKIYALKTLVEQLPKEWCLTHIDAVPDNFLFTETGEIRLIDWEYAGMQDPHLDVAMFAIYSLYEREQVEQLIDAYFVEGCSSEVRMKIYAYIAISGLLWSNWCEYKRLLGVEFGEYSLRQYRYAKEYAAIVQKMINSQEFV</sequence>
<proteinExistence type="predicted"/>
<dbReference type="Gene3D" id="3.30.200.20">
    <property type="entry name" value="Phosphorylase Kinase, domain 1"/>
    <property type="match status" value="1"/>
</dbReference>
<dbReference type="SUPFAM" id="SSF53448">
    <property type="entry name" value="Nucleotide-diphospho-sugar transferases"/>
    <property type="match status" value="1"/>
</dbReference>
<dbReference type="InterPro" id="IPR011009">
    <property type="entry name" value="Kinase-like_dom_sf"/>
</dbReference>
<dbReference type="Proteomes" id="UP001595969">
    <property type="component" value="Unassembled WGS sequence"/>
</dbReference>
<evidence type="ECO:0000313" key="3">
    <source>
        <dbReference type="Proteomes" id="UP001595969"/>
    </source>
</evidence>
<evidence type="ECO:0000313" key="2">
    <source>
        <dbReference type="EMBL" id="MFC4718637.1"/>
    </source>
</evidence>
<feature type="domain" description="MobA-like NTP transferase" evidence="1">
    <location>
        <begin position="69"/>
        <end position="169"/>
    </location>
</feature>
<dbReference type="EMBL" id="JBHSGS010000013">
    <property type="protein sequence ID" value="MFC4718637.1"/>
    <property type="molecule type" value="Genomic_DNA"/>
</dbReference>
<dbReference type="PANTHER" id="PTHR22603:SF66">
    <property type="entry name" value="ETHANOLAMINE KINASE"/>
    <property type="match status" value="1"/>
</dbReference>
<name>A0ABV9MRL5_9ENTE</name>
<dbReference type="CDD" id="cd05151">
    <property type="entry name" value="ChoK-like"/>
    <property type="match status" value="1"/>
</dbReference>
<dbReference type="Pfam" id="PF12804">
    <property type="entry name" value="NTP_transf_3"/>
    <property type="match status" value="1"/>
</dbReference>
<dbReference type="PANTHER" id="PTHR22603">
    <property type="entry name" value="CHOLINE/ETHANOALAMINE KINASE"/>
    <property type="match status" value="1"/>
</dbReference>
<organism evidence="2 3">
    <name type="scientific">Enterococcus lemanii</name>
    <dbReference type="NCBI Taxonomy" id="1159752"/>
    <lineage>
        <taxon>Bacteria</taxon>
        <taxon>Bacillati</taxon>
        <taxon>Bacillota</taxon>
        <taxon>Bacilli</taxon>
        <taxon>Lactobacillales</taxon>
        <taxon>Enterococcaceae</taxon>
        <taxon>Enterococcus</taxon>
    </lineage>
</organism>
<dbReference type="RefSeq" id="WP_204655099.1">
    <property type="nucleotide sequence ID" value="NZ_JAFBFD010000056.1"/>
</dbReference>
<dbReference type="InterPro" id="IPR025877">
    <property type="entry name" value="MobA-like_NTP_Trfase"/>
</dbReference>